<evidence type="ECO:0000313" key="3">
    <source>
        <dbReference type="Proteomes" id="UP000030653"/>
    </source>
</evidence>
<dbReference type="Proteomes" id="UP000030653">
    <property type="component" value="Unassembled WGS sequence"/>
</dbReference>
<dbReference type="EMBL" id="JH795876">
    <property type="protein sequence ID" value="EJT97709.1"/>
    <property type="molecule type" value="Genomic_DNA"/>
</dbReference>
<keyword evidence="1" id="KW-0472">Membrane</keyword>
<organism evidence="2 3">
    <name type="scientific">Dacryopinax primogenitus (strain DJM 731)</name>
    <name type="common">Brown rot fungus</name>
    <dbReference type="NCBI Taxonomy" id="1858805"/>
    <lineage>
        <taxon>Eukaryota</taxon>
        <taxon>Fungi</taxon>
        <taxon>Dikarya</taxon>
        <taxon>Basidiomycota</taxon>
        <taxon>Agaricomycotina</taxon>
        <taxon>Dacrymycetes</taxon>
        <taxon>Dacrymycetales</taxon>
        <taxon>Dacrymycetaceae</taxon>
        <taxon>Dacryopinax</taxon>
    </lineage>
</organism>
<proteinExistence type="predicted"/>
<evidence type="ECO:0000313" key="2">
    <source>
        <dbReference type="EMBL" id="EJT97709.1"/>
    </source>
</evidence>
<sequence length="131" mass="15149">MNILFHFVCICICYVVFFCWWTARPHDTRIPVTVYTAQHYPRATGRLSPFWKPQSPSSQHGIPLSLSWKTFSGCARPFLPDQGDHFACTKGRETQPRRSSRFPLSSFSLRRANNKTQPGIPRQIPHAYQLL</sequence>
<dbReference type="AlphaFoldDB" id="M5FRR5"/>
<dbReference type="GeneID" id="63691759"/>
<reference evidence="2 3" key="1">
    <citation type="journal article" date="2012" name="Science">
        <title>The Paleozoic origin of enzymatic lignin decomposition reconstructed from 31 fungal genomes.</title>
        <authorList>
            <person name="Floudas D."/>
            <person name="Binder M."/>
            <person name="Riley R."/>
            <person name="Barry K."/>
            <person name="Blanchette R.A."/>
            <person name="Henrissat B."/>
            <person name="Martinez A.T."/>
            <person name="Otillar R."/>
            <person name="Spatafora J.W."/>
            <person name="Yadav J.S."/>
            <person name="Aerts A."/>
            <person name="Benoit I."/>
            <person name="Boyd A."/>
            <person name="Carlson A."/>
            <person name="Copeland A."/>
            <person name="Coutinho P.M."/>
            <person name="de Vries R.P."/>
            <person name="Ferreira P."/>
            <person name="Findley K."/>
            <person name="Foster B."/>
            <person name="Gaskell J."/>
            <person name="Glotzer D."/>
            <person name="Gorecki P."/>
            <person name="Heitman J."/>
            <person name="Hesse C."/>
            <person name="Hori C."/>
            <person name="Igarashi K."/>
            <person name="Jurgens J.A."/>
            <person name="Kallen N."/>
            <person name="Kersten P."/>
            <person name="Kohler A."/>
            <person name="Kuees U."/>
            <person name="Kumar T.K.A."/>
            <person name="Kuo A."/>
            <person name="LaButti K."/>
            <person name="Larrondo L.F."/>
            <person name="Lindquist E."/>
            <person name="Ling A."/>
            <person name="Lombard V."/>
            <person name="Lucas S."/>
            <person name="Lundell T."/>
            <person name="Martin R."/>
            <person name="McLaughlin D.J."/>
            <person name="Morgenstern I."/>
            <person name="Morin E."/>
            <person name="Murat C."/>
            <person name="Nagy L.G."/>
            <person name="Nolan M."/>
            <person name="Ohm R.A."/>
            <person name="Patyshakuliyeva A."/>
            <person name="Rokas A."/>
            <person name="Ruiz-Duenas F.J."/>
            <person name="Sabat G."/>
            <person name="Salamov A."/>
            <person name="Samejima M."/>
            <person name="Schmutz J."/>
            <person name="Slot J.C."/>
            <person name="St John F."/>
            <person name="Stenlid J."/>
            <person name="Sun H."/>
            <person name="Sun S."/>
            <person name="Syed K."/>
            <person name="Tsang A."/>
            <person name="Wiebenga A."/>
            <person name="Young D."/>
            <person name="Pisabarro A."/>
            <person name="Eastwood D.C."/>
            <person name="Martin F."/>
            <person name="Cullen D."/>
            <person name="Grigoriev I.V."/>
            <person name="Hibbett D.S."/>
        </authorList>
    </citation>
    <scope>NUCLEOTIDE SEQUENCE [LARGE SCALE GENOMIC DNA]</scope>
    <source>
        <strain evidence="2 3">DJM-731 SS1</strain>
    </source>
</reference>
<accession>M5FRR5</accession>
<feature type="transmembrane region" description="Helical" evidence="1">
    <location>
        <begin position="5"/>
        <end position="23"/>
    </location>
</feature>
<name>M5FRR5_DACPD</name>
<protein>
    <submittedName>
        <fullName evidence="2">Uncharacterized protein</fullName>
    </submittedName>
</protein>
<keyword evidence="1" id="KW-1133">Transmembrane helix</keyword>
<dbReference type="HOGENOM" id="CLU_1932512_0_0_1"/>
<evidence type="ECO:0000256" key="1">
    <source>
        <dbReference type="SAM" id="Phobius"/>
    </source>
</evidence>
<feature type="non-terminal residue" evidence="2">
    <location>
        <position position="131"/>
    </location>
</feature>
<keyword evidence="1" id="KW-0812">Transmembrane</keyword>
<gene>
    <name evidence="2" type="ORF">DACRYDRAFT_84738</name>
</gene>
<dbReference type="RefSeq" id="XP_040624607.1">
    <property type="nucleotide sequence ID" value="XM_040776697.1"/>
</dbReference>
<keyword evidence="3" id="KW-1185">Reference proteome</keyword>